<accession>A0A1D1VYY0</accession>
<reference evidence="1 2" key="1">
    <citation type="journal article" date="2016" name="Nat. Commun.">
        <title>Extremotolerant tardigrade genome and improved radiotolerance of human cultured cells by tardigrade-unique protein.</title>
        <authorList>
            <person name="Hashimoto T."/>
            <person name="Horikawa D.D."/>
            <person name="Saito Y."/>
            <person name="Kuwahara H."/>
            <person name="Kozuka-Hata H."/>
            <person name="Shin-I T."/>
            <person name="Minakuchi Y."/>
            <person name="Ohishi K."/>
            <person name="Motoyama A."/>
            <person name="Aizu T."/>
            <person name="Enomoto A."/>
            <person name="Kondo K."/>
            <person name="Tanaka S."/>
            <person name="Hara Y."/>
            <person name="Koshikawa S."/>
            <person name="Sagara H."/>
            <person name="Miura T."/>
            <person name="Yokobori S."/>
            <person name="Miyagawa K."/>
            <person name="Suzuki Y."/>
            <person name="Kubo T."/>
            <person name="Oyama M."/>
            <person name="Kohara Y."/>
            <person name="Fujiyama A."/>
            <person name="Arakawa K."/>
            <person name="Katayama T."/>
            <person name="Toyoda A."/>
            <person name="Kunieda T."/>
        </authorList>
    </citation>
    <scope>NUCLEOTIDE SEQUENCE [LARGE SCALE GENOMIC DNA]</scope>
    <source>
        <strain evidence="1 2">YOKOZUNA-1</strain>
    </source>
</reference>
<sequence>MLGDIEHGIPDVDPLFRDPHEIELLKKFYDKHSSSFTRRAACAVNILAAARPHDPISPFVEVFRPKAQQEVTRQVEANPFYFAPLESELKDITIQSGIHLAGKFSLDIVFDLTSELPQVFRIGTFFHLIRDGVTKTDVPPDDHAFRETVFNKTLIFVKEWQENFRGTRNSLCALRDFLEMDHNLTEYFDQKTIIPEPPPKPYDLSGKKIKDKHPFFKLPWPPKKKPIQRIKYNTVEDGYVGIALVSFSAVVLVAKQLNLPLRRFIRVVAAAVLPDMEWPVKIPMPMLTVFTNPKVSSGKLRILSEVMVTPNGPWEPAESMDSRGSASWGLERIVDAFGPLQKLMDDQKFNAGFAVTLNTTELVSKGQYDVKGKAKPPESVLKIVSALFRKYRGMVAILNPLNAEHRDKLKPFCEKWAKRLRQPYLFHENFAVFNETLAGFPACFRGALISIKGEDTVRDIILRMAEAQSLELPVCLQNSTGLTFADSSILLEIGVGLGVDYVKLDAPGRPEIFSAAEKYLNITEAHSNRQPKSFSTTVKELRDSMPKIYSGFPVYTVNPSASYVQEKRENYR</sequence>
<dbReference type="AlphaFoldDB" id="A0A1D1VYY0"/>
<dbReference type="STRING" id="947166.A0A1D1VYY0"/>
<dbReference type="GO" id="GO:0004634">
    <property type="term" value="F:phosphopyruvate hydratase activity"/>
    <property type="evidence" value="ECO:0007669"/>
    <property type="project" value="InterPro"/>
</dbReference>
<dbReference type="OrthoDB" id="10009078at2759"/>
<dbReference type="Proteomes" id="UP000186922">
    <property type="component" value="Unassembled WGS sequence"/>
</dbReference>
<keyword evidence="2" id="KW-1185">Reference proteome</keyword>
<dbReference type="Gene3D" id="3.20.20.120">
    <property type="entry name" value="Enolase-like C-terminal domain"/>
    <property type="match status" value="1"/>
</dbReference>
<dbReference type="EMBL" id="BDGG01000013">
    <property type="protein sequence ID" value="GAV06607.1"/>
    <property type="molecule type" value="Genomic_DNA"/>
</dbReference>
<dbReference type="GO" id="GO:0006096">
    <property type="term" value="P:glycolytic process"/>
    <property type="evidence" value="ECO:0007669"/>
    <property type="project" value="InterPro"/>
</dbReference>
<dbReference type="InterPro" id="IPR036849">
    <property type="entry name" value="Enolase-like_C_sf"/>
</dbReference>
<dbReference type="SUPFAM" id="SSF51604">
    <property type="entry name" value="Enolase C-terminal domain-like"/>
    <property type="match status" value="1"/>
</dbReference>
<organism evidence="1 2">
    <name type="scientific">Ramazzottius varieornatus</name>
    <name type="common">Water bear</name>
    <name type="synonym">Tardigrade</name>
    <dbReference type="NCBI Taxonomy" id="947166"/>
    <lineage>
        <taxon>Eukaryota</taxon>
        <taxon>Metazoa</taxon>
        <taxon>Ecdysozoa</taxon>
        <taxon>Tardigrada</taxon>
        <taxon>Eutardigrada</taxon>
        <taxon>Parachela</taxon>
        <taxon>Hypsibioidea</taxon>
        <taxon>Ramazzottiidae</taxon>
        <taxon>Ramazzottius</taxon>
    </lineage>
</organism>
<proteinExistence type="predicted"/>
<dbReference type="GO" id="GO:0000015">
    <property type="term" value="C:phosphopyruvate hydratase complex"/>
    <property type="evidence" value="ECO:0007669"/>
    <property type="project" value="InterPro"/>
</dbReference>
<comment type="caution">
    <text evidence="1">The sequence shown here is derived from an EMBL/GenBank/DDBJ whole genome shotgun (WGS) entry which is preliminary data.</text>
</comment>
<dbReference type="GO" id="GO:0000287">
    <property type="term" value="F:magnesium ion binding"/>
    <property type="evidence" value="ECO:0007669"/>
    <property type="project" value="InterPro"/>
</dbReference>
<dbReference type="InterPro" id="IPR000941">
    <property type="entry name" value="Enolase"/>
</dbReference>
<evidence type="ECO:0000313" key="1">
    <source>
        <dbReference type="EMBL" id="GAV06607.1"/>
    </source>
</evidence>
<gene>
    <name evidence="1" type="primary">RvY_16569-1</name>
    <name evidence="1" type="synonym">RvY_16569.1</name>
    <name evidence="1" type="ORF">RvY_16569</name>
</gene>
<protein>
    <submittedName>
        <fullName evidence="1">Uncharacterized protein</fullName>
    </submittedName>
</protein>
<name>A0A1D1VYY0_RAMVA</name>
<dbReference type="PANTHER" id="PTHR11902:SF30">
    <property type="entry name" value="ENOLASE 4"/>
    <property type="match status" value="1"/>
</dbReference>
<evidence type="ECO:0000313" key="2">
    <source>
        <dbReference type="Proteomes" id="UP000186922"/>
    </source>
</evidence>
<dbReference type="PANTHER" id="PTHR11902">
    <property type="entry name" value="ENOLASE"/>
    <property type="match status" value="1"/>
</dbReference>